<feature type="compositionally biased region" description="Low complexity" evidence="1">
    <location>
        <begin position="67"/>
        <end position="87"/>
    </location>
</feature>
<evidence type="ECO:0000313" key="3">
    <source>
        <dbReference type="Proteomes" id="UP000719412"/>
    </source>
</evidence>
<accession>A0A8J6H9P5</accession>
<reference evidence="2" key="2">
    <citation type="submission" date="2021-08" db="EMBL/GenBank/DDBJ databases">
        <authorList>
            <person name="Eriksson T."/>
        </authorList>
    </citation>
    <scope>NUCLEOTIDE SEQUENCE</scope>
    <source>
        <strain evidence="2">Stoneville</strain>
        <tissue evidence="2">Whole head</tissue>
    </source>
</reference>
<feature type="region of interest" description="Disordered" evidence="1">
    <location>
        <begin position="1"/>
        <end position="22"/>
    </location>
</feature>
<dbReference type="AlphaFoldDB" id="A0A8J6H9P5"/>
<keyword evidence="3" id="KW-1185">Reference proteome</keyword>
<evidence type="ECO:0000313" key="2">
    <source>
        <dbReference type="EMBL" id="KAH0810316.1"/>
    </source>
</evidence>
<name>A0A8J6H9P5_TENMO</name>
<dbReference type="Proteomes" id="UP000719412">
    <property type="component" value="Unassembled WGS sequence"/>
</dbReference>
<gene>
    <name evidence="2" type="ORF">GEV33_012477</name>
</gene>
<feature type="region of interest" description="Disordered" evidence="1">
    <location>
        <begin position="67"/>
        <end position="88"/>
    </location>
</feature>
<comment type="caution">
    <text evidence="2">The sequence shown here is derived from an EMBL/GenBank/DDBJ whole genome shotgun (WGS) entry which is preliminary data.</text>
</comment>
<evidence type="ECO:0000256" key="1">
    <source>
        <dbReference type="SAM" id="MobiDB-lite"/>
    </source>
</evidence>
<dbReference type="EMBL" id="JABDTM020027572">
    <property type="protein sequence ID" value="KAH0810316.1"/>
    <property type="molecule type" value="Genomic_DNA"/>
</dbReference>
<protein>
    <submittedName>
        <fullName evidence="2">Uncharacterized protein</fullName>
    </submittedName>
</protein>
<organism evidence="2 3">
    <name type="scientific">Tenebrio molitor</name>
    <name type="common">Yellow mealworm beetle</name>
    <dbReference type="NCBI Taxonomy" id="7067"/>
    <lineage>
        <taxon>Eukaryota</taxon>
        <taxon>Metazoa</taxon>
        <taxon>Ecdysozoa</taxon>
        <taxon>Arthropoda</taxon>
        <taxon>Hexapoda</taxon>
        <taxon>Insecta</taxon>
        <taxon>Pterygota</taxon>
        <taxon>Neoptera</taxon>
        <taxon>Endopterygota</taxon>
        <taxon>Coleoptera</taxon>
        <taxon>Polyphaga</taxon>
        <taxon>Cucujiformia</taxon>
        <taxon>Tenebrionidae</taxon>
        <taxon>Tenebrio</taxon>
    </lineage>
</organism>
<sequence length="171" mass="18965">MEPKSPTYEKLASEKPPSSPVLRPFKLKFRKMLSSGTLRVCSTPASPITEKEEFTFHSTSAESLVKAGSASSGYSSRPSSLSSLERSPLTKETFAGKLSLKTLHQATKIDVDVDSEVCWGGWARVTFESVLEFSFWPLIAGEVIFDWKRKTKSQFERKFACPNLGDRSGGF</sequence>
<reference evidence="2" key="1">
    <citation type="journal article" date="2020" name="J Insects Food Feed">
        <title>The yellow mealworm (Tenebrio molitor) genome: a resource for the emerging insects as food and feed industry.</title>
        <authorList>
            <person name="Eriksson T."/>
            <person name="Andere A."/>
            <person name="Kelstrup H."/>
            <person name="Emery V."/>
            <person name="Picard C."/>
        </authorList>
    </citation>
    <scope>NUCLEOTIDE SEQUENCE</scope>
    <source>
        <strain evidence="2">Stoneville</strain>
        <tissue evidence="2">Whole head</tissue>
    </source>
</reference>
<proteinExistence type="predicted"/>